<organism evidence="9 10">
    <name type="scientific">Enterocloster alcoholdehydrogenati</name>
    <dbReference type="NCBI Taxonomy" id="2547410"/>
    <lineage>
        <taxon>Bacteria</taxon>
        <taxon>Bacillati</taxon>
        <taxon>Bacillota</taxon>
        <taxon>Clostridia</taxon>
        <taxon>Lachnospirales</taxon>
        <taxon>Lachnospiraceae</taxon>
        <taxon>Enterocloster</taxon>
    </lineage>
</organism>
<dbReference type="PROSITE" id="PS01124">
    <property type="entry name" value="HTH_ARAC_FAMILY_2"/>
    <property type="match status" value="1"/>
</dbReference>
<dbReference type="PROSITE" id="PS00041">
    <property type="entry name" value="HTH_ARAC_FAMILY_1"/>
    <property type="match status" value="1"/>
</dbReference>
<dbReference type="CDD" id="cd17536">
    <property type="entry name" value="REC_YesN-like"/>
    <property type="match status" value="1"/>
</dbReference>
<evidence type="ECO:0000259" key="7">
    <source>
        <dbReference type="PROSITE" id="PS01124"/>
    </source>
</evidence>
<dbReference type="InterPro" id="IPR020449">
    <property type="entry name" value="Tscrpt_reg_AraC-type_HTH"/>
</dbReference>
<protein>
    <recommendedName>
        <fullName evidence="1">Stage 0 sporulation protein A homolog</fullName>
    </recommendedName>
</protein>
<reference evidence="9 10" key="1">
    <citation type="submission" date="2024-04" db="EMBL/GenBank/DDBJ databases">
        <title>Defined microbial consortia suppress multidrug-resistant proinflammatory Enterobacteriaceae via ecological control.</title>
        <authorList>
            <person name="Furuichi M."/>
            <person name="Kawaguchi T."/>
            <person name="Pust M."/>
            <person name="Yasuma K."/>
            <person name="Plichta D."/>
            <person name="Hasegawa N."/>
            <person name="Ohya T."/>
            <person name="Bhattarai S."/>
            <person name="Sasajima S."/>
            <person name="Aoto Y."/>
            <person name="Tuganbaev T."/>
            <person name="Yaginuma M."/>
            <person name="Ueda M."/>
            <person name="Okahashi N."/>
            <person name="Amafuji K."/>
            <person name="Kiridooshi Y."/>
            <person name="Sugita K."/>
            <person name="Strazar M."/>
            <person name="Skelly A."/>
            <person name="Suda W."/>
            <person name="Hattori M."/>
            <person name="Nakamoto N."/>
            <person name="Caballero S."/>
            <person name="Norman J."/>
            <person name="Olle B."/>
            <person name="Tanoue T."/>
            <person name="Arita M."/>
            <person name="Bucci V."/>
            <person name="Atarashi K."/>
            <person name="Xavier R."/>
            <person name="Honda K."/>
        </authorList>
    </citation>
    <scope>NUCLEOTIDE SEQUENCE [LARGE SCALE GENOMIC DNA]</scope>
    <source>
        <strain evidence="10">f13</strain>
    </source>
</reference>
<evidence type="ECO:0000256" key="3">
    <source>
        <dbReference type="ARBA" id="ARBA00023125"/>
    </source>
</evidence>
<dbReference type="SMART" id="SM00342">
    <property type="entry name" value="HTH_ARAC"/>
    <property type="match status" value="1"/>
</dbReference>
<dbReference type="Proteomes" id="UP001600894">
    <property type="component" value="Unassembled WGS sequence"/>
</dbReference>
<dbReference type="SUPFAM" id="SSF46689">
    <property type="entry name" value="Homeodomain-like"/>
    <property type="match status" value="2"/>
</dbReference>
<comment type="function">
    <text evidence="5">May play the central regulatory role in sporulation. It may be an element of the effector pathway responsible for the activation of sporulation genes in response to nutritional stress. Spo0A may act in concert with spo0H (a sigma factor) to control the expression of some genes that are critical to the sporulation process.</text>
</comment>
<dbReference type="Pfam" id="PF12833">
    <property type="entry name" value="HTH_18"/>
    <property type="match status" value="1"/>
</dbReference>
<keyword evidence="6" id="KW-0597">Phosphoprotein</keyword>
<keyword evidence="4" id="KW-0804">Transcription</keyword>
<dbReference type="InterPro" id="IPR018060">
    <property type="entry name" value="HTH_AraC"/>
</dbReference>
<feature type="domain" description="HTH araC/xylS-type" evidence="7">
    <location>
        <begin position="407"/>
        <end position="505"/>
    </location>
</feature>
<name>A0ABQ0B2P4_9FIRM</name>
<sequence>MSYQVLIVDDEEIVCRGLSQFVKWEEHGFEVAGIAHSADDALTLAEKLPIDLVFTDIRMPGRSGLDLLKALRLEAPSIKCVILSGFADFSYAQEALRYDAADYLTKPVNLREVEALLDRLRIEFEDRQEESKIHTHRLEALLLSAAKGYADADVSQYNLPVLDRWYGLSMSLLNRELPESEIAAKKEQMSLQIASILPSAIVLSDDVFSLFCILPCSSDGEFDSFLTVLEQLGTDFSTWGFGTSKPRNGLGEIHTAYEEAARALRYRRAGVKGRVILYQNIETLFSQSVSTVSESLSSILCLLTDPDTRNESAEQLSETLSSLLSQNLTLTQYQTVCIRFLVELNGYLQEQNFPKEDLHIQLNDTLGRLLLCSDYAGSTACMMDYMKWLISLLNRFDEQQLGKGVIREVQLYIRQHYSTNITLNSLAERFFLHPNYLSRLFKEKTGKNFVEYLTEVRIEHIKELLKNSDLKIVEICTMTGYDNPRYFSKVFKQATGMTPREYRERA</sequence>
<evidence type="ECO:0000259" key="8">
    <source>
        <dbReference type="PROSITE" id="PS50110"/>
    </source>
</evidence>
<dbReference type="Gene3D" id="1.10.10.60">
    <property type="entry name" value="Homeodomain-like"/>
    <property type="match status" value="2"/>
</dbReference>
<evidence type="ECO:0000256" key="6">
    <source>
        <dbReference type="PROSITE-ProRule" id="PRU00169"/>
    </source>
</evidence>
<dbReference type="Pfam" id="PF00072">
    <property type="entry name" value="Response_reg"/>
    <property type="match status" value="1"/>
</dbReference>
<dbReference type="SMART" id="SM00448">
    <property type="entry name" value="REC"/>
    <property type="match status" value="1"/>
</dbReference>
<dbReference type="RefSeq" id="WP_176255257.1">
    <property type="nucleotide sequence ID" value="NZ_BAABXL010000001.1"/>
</dbReference>
<dbReference type="PANTHER" id="PTHR43280:SF2">
    <property type="entry name" value="HTH-TYPE TRANSCRIPTIONAL REGULATOR EXSA"/>
    <property type="match status" value="1"/>
</dbReference>
<dbReference type="PROSITE" id="PS50110">
    <property type="entry name" value="RESPONSE_REGULATORY"/>
    <property type="match status" value="1"/>
</dbReference>
<dbReference type="EMBL" id="BAABXL010000001">
    <property type="protein sequence ID" value="GAA6270552.1"/>
    <property type="molecule type" value="Genomic_DNA"/>
</dbReference>
<accession>A0ABQ0B2P4</accession>
<evidence type="ECO:0000313" key="10">
    <source>
        <dbReference type="Proteomes" id="UP001600894"/>
    </source>
</evidence>
<dbReference type="InterPro" id="IPR041522">
    <property type="entry name" value="CdaR_GGDEF"/>
</dbReference>
<dbReference type="Gene3D" id="3.40.50.2300">
    <property type="match status" value="1"/>
</dbReference>
<dbReference type="PRINTS" id="PR00032">
    <property type="entry name" value="HTHARAC"/>
</dbReference>
<evidence type="ECO:0000256" key="4">
    <source>
        <dbReference type="ARBA" id="ARBA00023163"/>
    </source>
</evidence>
<feature type="domain" description="Response regulatory" evidence="8">
    <location>
        <begin position="4"/>
        <end position="121"/>
    </location>
</feature>
<feature type="modified residue" description="4-aspartylphosphate" evidence="6">
    <location>
        <position position="56"/>
    </location>
</feature>
<gene>
    <name evidence="9" type="ORF">F130042H8_36120</name>
</gene>
<dbReference type="InterPro" id="IPR001789">
    <property type="entry name" value="Sig_transdc_resp-reg_receiver"/>
</dbReference>
<keyword evidence="2" id="KW-0805">Transcription regulation</keyword>
<keyword evidence="10" id="KW-1185">Reference proteome</keyword>
<dbReference type="InterPro" id="IPR011006">
    <property type="entry name" value="CheY-like_superfamily"/>
</dbReference>
<dbReference type="SUPFAM" id="SSF52172">
    <property type="entry name" value="CheY-like"/>
    <property type="match status" value="1"/>
</dbReference>
<evidence type="ECO:0000256" key="2">
    <source>
        <dbReference type="ARBA" id="ARBA00023015"/>
    </source>
</evidence>
<comment type="caution">
    <text evidence="9">The sequence shown here is derived from an EMBL/GenBank/DDBJ whole genome shotgun (WGS) entry which is preliminary data.</text>
</comment>
<evidence type="ECO:0000313" key="9">
    <source>
        <dbReference type="EMBL" id="GAA6270552.1"/>
    </source>
</evidence>
<evidence type="ECO:0000256" key="5">
    <source>
        <dbReference type="ARBA" id="ARBA00024867"/>
    </source>
</evidence>
<dbReference type="Pfam" id="PF17853">
    <property type="entry name" value="GGDEF_2"/>
    <property type="match status" value="1"/>
</dbReference>
<dbReference type="PANTHER" id="PTHR43280">
    <property type="entry name" value="ARAC-FAMILY TRANSCRIPTIONAL REGULATOR"/>
    <property type="match status" value="1"/>
</dbReference>
<dbReference type="InterPro" id="IPR009057">
    <property type="entry name" value="Homeodomain-like_sf"/>
</dbReference>
<dbReference type="InterPro" id="IPR018062">
    <property type="entry name" value="HTH_AraC-typ_CS"/>
</dbReference>
<keyword evidence="3" id="KW-0238">DNA-binding</keyword>
<proteinExistence type="predicted"/>
<evidence type="ECO:0000256" key="1">
    <source>
        <dbReference type="ARBA" id="ARBA00018672"/>
    </source>
</evidence>